<evidence type="ECO:0000256" key="1">
    <source>
        <dbReference type="ARBA" id="ARBA00010062"/>
    </source>
</evidence>
<comment type="similarity">
    <text evidence="1">Belongs to the leucine-binding protein family.</text>
</comment>
<evidence type="ECO:0000313" key="7">
    <source>
        <dbReference type="Proteomes" id="UP001429580"/>
    </source>
</evidence>
<keyword evidence="7" id="KW-1185">Reference proteome</keyword>
<evidence type="ECO:0000256" key="3">
    <source>
        <dbReference type="ARBA" id="ARBA00022970"/>
    </source>
</evidence>
<dbReference type="CDD" id="cd06327">
    <property type="entry name" value="PBP1_SBP-like"/>
    <property type="match status" value="1"/>
</dbReference>
<gene>
    <name evidence="6" type="ORF">FHS82_000169</name>
</gene>
<dbReference type="InterPro" id="IPR051010">
    <property type="entry name" value="BCAA_transport"/>
</dbReference>
<evidence type="ECO:0000313" key="6">
    <source>
        <dbReference type="EMBL" id="NIJ56356.1"/>
    </source>
</evidence>
<feature type="domain" description="Leucine-binding protein" evidence="5">
    <location>
        <begin position="25"/>
        <end position="363"/>
    </location>
</feature>
<evidence type="ECO:0000256" key="4">
    <source>
        <dbReference type="SAM" id="SignalP"/>
    </source>
</evidence>
<proteinExistence type="inferred from homology"/>
<evidence type="ECO:0000259" key="5">
    <source>
        <dbReference type="Pfam" id="PF13458"/>
    </source>
</evidence>
<dbReference type="RefSeq" id="WP_166947758.1">
    <property type="nucleotide sequence ID" value="NZ_JAASQI010000001.1"/>
</dbReference>
<organism evidence="6 7">
    <name type="scientific">Pseudochelatococcus lubricantis</name>
    <dbReference type="NCBI Taxonomy" id="1538102"/>
    <lineage>
        <taxon>Bacteria</taxon>
        <taxon>Pseudomonadati</taxon>
        <taxon>Pseudomonadota</taxon>
        <taxon>Alphaproteobacteria</taxon>
        <taxon>Hyphomicrobiales</taxon>
        <taxon>Chelatococcaceae</taxon>
        <taxon>Pseudochelatococcus</taxon>
    </lineage>
</organism>
<keyword evidence="3" id="KW-0813">Transport</keyword>
<dbReference type="InterPro" id="IPR028082">
    <property type="entry name" value="Peripla_BP_I"/>
</dbReference>
<reference evidence="6 7" key="1">
    <citation type="submission" date="2020-03" db="EMBL/GenBank/DDBJ databases">
        <title>Genomic Encyclopedia of Type Strains, Phase IV (KMG-IV): sequencing the most valuable type-strain genomes for metagenomic binning, comparative biology and taxonomic classification.</title>
        <authorList>
            <person name="Goeker M."/>
        </authorList>
    </citation>
    <scope>NUCLEOTIDE SEQUENCE [LARGE SCALE GENOMIC DNA]</scope>
    <source>
        <strain evidence="6 7">DSM 103870</strain>
    </source>
</reference>
<comment type="caution">
    <text evidence="6">The sequence shown here is derived from an EMBL/GenBank/DDBJ whole genome shotgun (WGS) entry which is preliminary data.</text>
</comment>
<feature type="signal peptide" evidence="4">
    <location>
        <begin position="1"/>
        <end position="22"/>
    </location>
</feature>
<protein>
    <submittedName>
        <fullName evidence="6">Branched-chain amino acid transport system substrate-binding protein</fullName>
    </submittedName>
</protein>
<dbReference type="Pfam" id="PF13458">
    <property type="entry name" value="Peripla_BP_6"/>
    <property type="match status" value="1"/>
</dbReference>
<feature type="chain" id="PRO_5046246266" evidence="4">
    <location>
        <begin position="23"/>
        <end position="402"/>
    </location>
</feature>
<dbReference type="Proteomes" id="UP001429580">
    <property type="component" value="Unassembled WGS sequence"/>
</dbReference>
<dbReference type="SUPFAM" id="SSF53822">
    <property type="entry name" value="Periplasmic binding protein-like I"/>
    <property type="match status" value="1"/>
</dbReference>
<name>A0ABX0UTR0_9HYPH</name>
<dbReference type="PANTHER" id="PTHR30483:SF6">
    <property type="entry name" value="PERIPLASMIC BINDING PROTEIN OF ABC TRANSPORTER FOR NATURAL AMINO ACIDS"/>
    <property type="match status" value="1"/>
</dbReference>
<keyword evidence="3" id="KW-0029">Amino-acid transport</keyword>
<dbReference type="InterPro" id="IPR028081">
    <property type="entry name" value="Leu-bd"/>
</dbReference>
<dbReference type="PANTHER" id="PTHR30483">
    <property type="entry name" value="LEUCINE-SPECIFIC-BINDING PROTEIN"/>
    <property type="match status" value="1"/>
</dbReference>
<dbReference type="Gene3D" id="3.40.50.2300">
    <property type="match status" value="2"/>
</dbReference>
<keyword evidence="2 4" id="KW-0732">Signal</keyword>
<dbReference type="EMBL" id="JAASQI010000001">
    <property type="protein sequence ID" value="NIJ56356.1"/>
    <property type="molecule type" value="Genomic_DNA"/>
</dbReference>
<evidence type="ECO:0000256" key="2">
    <source>
        <dbReference type="ARBA" id="ARBA00022729"/>
    </source>
</evidence>
<accession>A0ABX0UTR0</accession>
<sequence length="402" mass="42663">MRKWALAGLAMQMALGMGASQAAEEVKIGVMTDLSGPDSDMAGAGSVLAAQMAVEDAGGVAGSRKVVLISADHQRKPDVASSLATRWYDNEGVDLILDVPLSSAGLAVQEIARQRGKVVIFATSATSDLTGKACSPTGFHWVYDTKAVANGTAAAVTRDGGKDWFFVTSDYAFGHAIERDATAVIEANGGKVTGRVRHPVSNGDFSSFLLQAQSSKASVIGLANSANDLTGSLRQASEFGIAQGGQRVAALLAFITDVHSLGLPVAQGTFLTESFYWDLDDETREWSARFAQRHNGAKPTMIQAGIYSATRHYLKAVAAADSKDGPTVAAKMREIPVNDFMTKDAQIWPSGWVNRDFYLFKVKSPEESKGPWDYYTLVAKVPADVAKPAGSDDACELMKKGG</sequence>